<sequence>MNLPLDELHGAEPGDEVIRYSQDDQKSVEAHYRRFFGGHYSHVWHERVSVGVHLDIYIYGATPDRPYVTLATVGMGAADVTCEHGDVVGHPIELVTYVPHDWDFSSSETQWLIRRIIEVARFPHEFKKVMGRHHTWCVYDGRTGLADALFPGSSFTHWFFRSLIDEPDEIDHLALPSGRCVNFLWAYPITRHELHFGEQESELIELETQLATYAPIPIDLNRPCLFSSENREGRRARKRNQKRLARSLPVSPWMAIRCEYPGHQRESSDGESSE</sequence>
<organism evidence="2 3">
    <name type="scientific">Lentzea waywayandensis</name>
    <dbReference type="NCBI Taxonomy" id="84724"/>
    <lineage>
        <taxon>Bacteria</taxon>
        <taxon>Bacillati</taxon>
        <taxon>Actinomycetota</taxon>
        <taxon>Actinomycetes</taxon>
        <taxon>Pseudonocardiales</taxon>
        <taxon>Pseudonocardiaceae</taxon>
        <taxon>Lentzea</taxon>
    </lineage>
</organism>
<reference evidence="3" key="1">
    <citation type="submission" date="2016-10" db="EMBL/GenBank/DDBJ databases">
        <authorList>
            <person name="Varghese N."/>
            <person name="Submissions S."/>
        </authorList>
    </citation>
    <scope>NUCLEOTIDE SEQUENCE [LARGE SCALE GENOMIC DNA]</scope>
    <source>
        <strain evidence="3">DSM 44232</strain>
    </source>
</reference>
<dbReference type="RefSeq" id="WP_093602843.1">
    <property type="nucleotide sequence ID" value="NZ_FOYL01000011.1"/>
</dbReference>
<accession>A0A1I6FBI7</accession>
<evidence type="ECO:0000313" key="2">
    <source>
        <dbReference type="EMBL" id="SFR27356.1"/>
    </source>
</evidence>
<dbReference type="AlphaFoldDB" id="A0A1I6FBI7"/>
<proteinExistence type="predicted"/>
<dbReference type="STRING" id="84724.SAMN04488564_11112"/>
<dbReference type="Proteomes" id="UP000198583">
    <property type="component" value="Unassembled WGS sequence"/>
</dbReference>
<dbReference type="InterPro" id="IPR020941">
    <property type="entry name" value="SUFU-like_domain"/>
</dbReference>
<evidence type="ECO:0000313" key="3">
    <source>
        <dbReference type="Proteomes" id="UP000198583"/>
    </source>
</evidence>
<dbReference type="OrthoDB" id="4827574at2"/>
<evidence type="ECO:0000259" key="1">
    <source>
        <dbReference type="Pfam" id="PF05076"/>
    </source>
</evidence>
<name>A0A1I6FBI7_9PSEU</name>
<gene>
    <name evidence="2" type="ORF">SAMN04488564_11112</name>
</gene>
<dbReference type="Pfam" id="PF05076">
    <property type="entry name" value="SUFU"/>
    <property type="match status" value="1"/>
</dbReference>
<protein>
    <submittedName>
        <fullName evidence="2">Suppressor of fused protein (SUFU)</fullName>
    </submittedName>
</protein>
<dbReference type="EMBL" id="FOYL01000011">
    <property type="protein sequence ID" value="SFR27356.1"/>
    <property type="molecule type" value="Genomic_DNA"/>
</dbReference>
<feature type="domain" description="Suppressor of fused-like" evidence="1">
    <location>
        <begin position="52"/>
        <end position="222"/>
    </location>
</feature>
<keyword evidence="3" id="KW-1185">Reference proteome</keyword>